<feature type="transmembrane region" description="Helical" evidence="1">
    <location>
        <begin position="360"/>
        <end position="380"/>
    </location>
</feature>
<feature type="transmembrane region" description="Helical" evidence="1">
    <location>
        <begin position="985"/>
        <end position="1006"/>
    </location>
</feature>
<keyword evidence="1" id="KW-0472">Membrane</keyword>
<feature type="transmembrane region" description="Helical" evidence="1">
    <location>
        <begin position="518"/>
        <end position="538"/>
    </location>
</feature>
<dbReference type="Gene3D" id="3.30.70.1320">
    <property type="entry name" value="Multidrug efflux transporter AcrB pore domain like"/>
    <property type="match status" value="1"/>
</dbReference>
<dbReference type="SUPFAM" id="SSF82714">
    <property type="entry name" value="Multidrug efflux transporter AcrB TolC docking domain, DN and DC subdomains"/>
    <property type="match status" value="2"/>
</dbReference>
<accession>A0AAU8BMV0</accession>
<dbReference type="Gene3D" id="1.20.1640.10">
    <property type="entry name" value="Multidrug efflux transporter AcrB transmembrane domain"/>
    <property type="match status" value="2"/>
</dbReference>
<dbReference type="Gene3D" id="3.30.70.1440">
    <property type="entry name" value="Multidrug efflux transporter AcrB pore domain"/>
    <property type="match status" value="1"/>
</dbReference>
<protein>
    <submittedName>
        <fullName evidence="2">Efflux RND transporter permease subunit</fullName>
    </submittedName>
</protein>
<dbReference type="SUPFAM" id="SSF82693">
    <property type="entry name" value="Multidrug efflux transporter AcrB pore domain, PN1, PN2, PC1 and PC2 subdomains"/>
    <property type="match status" value="2"/>
</dbReference>
<dbReference type="SUPFAM" id="SSF82866">
    <property type="entry name" value="Multidrug efflux transporter AcrB transmembrane domain"/>
    <property type="match status" value="2"/>
</dbReference>
<evidence type="ECO:0000313" key="2">
    <source>
        <dbReference type="EMBL" id="XCD17714.1"/>
    </source>
</evidence>
<keyword evidence="1" id="KW-1133">Transmembrane helix</keyword>
<dbReference type="Gene3D" id="3.30.2090.10">
    <property type="entry name" value="Multidrug efflux transporter AcrB TolC docking domain, DN and DC subdomains"/>
    <property type="match status" value="2"/>
</dbReference>
<evidence type="ECO:0000256" key="1">
    <source>
        <dbReference type="SAM" id="Phobius"/>
    </source>
</evidence>
<dbReference type="RefSeq" id="WP_353498893.1">
    <property type="nucleotide sequence ID" value="NZ_CP115921.1"/>
</dbReference>
<reference evidence="2" key="1">
    <citation type="submission" date="2023-01" db="EMBL/GenBank/DDBJ databases">
        <title>Vibrio sp. CB1-14 genome sequencing.</title>
        <authorList>
            <person name="Otstavnykh N."/>
            <person name="Isaeva M."/>
            <person name="Meleshko D."/>
        </authorList>
    </citation>
    <scope>NUCLEOTIDE SEQUENCE</scope>
    <source>
        <strain evidence="2">CB1-14</strain>
    </source>
</reference>
<dbReference type="GO" id="GO:0005886">
    <property type="term" value="C:plasma membrane"/>
    <property type="evidence" value="ECO:0007669"/>
    <property type="project" value="TreeGrafter"/>
</dbReference>
<feature type="transmembrane region" description="Helical" evidence="1">
    <location>
        <begin position="334"/>
        <end position="353"/>
    </location>
</feature>
<dbReference type="InterPro" id="IPR027463">
    <property type="entry name" value="AcrB_DN_DC_subdom"/>
</dbReference>
<name>A0AAU8BMV0_9VIBR</name>
<feature type="transmembrane region" description="Helical" evidence="1">
    <location>
        <begin position="462"/>
        <end position="489"/>
    </location>
</feature>
<proteinExistence type="predicted"/>
<dbReference type="InterPro" id="IPR001036">
    <property type="entry name" value="Acrflvin-R"/>
</dbReference>
<feature type="transmembrane region" description="Helical" evidence="1">
    <location>
        <begin position="887"/>
        <end position="903"/>
    </location>
</feature>
<feature type="transmembrane region" description="Helical" evidence="1">
    <location>
        <begin position="386"/>
        <end position="411"/>
    </location>
</feature>
<dbReference type="Gene3D" id="3.30.70.1430">
    <property type="entry name" value="Multidrug efflux transporter AcrB pore domain"/>
    <property type="match status" value="2"/>
</dbReference>
<sequence length="1041" mass="113857">MSMTAFSLNNSRITLLIIAVLTFLGIQAYNTIPEAYDPGFTIRNAQVITQFPGASPKRVEDLVTDPLEKAVLELAELDYVKSQSKNGVSILTVAIKEDYSDLQPIWDKLRRKIERAASTLPEGVGAPVVNDEFGDVYGIVLAIHGEGFSYRELKQTAEDLRSGLFLLDVVAKVDLHGVQQEQIKLKFDANALTAYDLTPNQLADILSKQNIVLSGGSVVFGQERLPIEPSGNYNTPDEVKGTLVTLPSSGKTVRLDSLVTLESGYEFPINNPVYFNGKPSVNVAIAMVETGNNVRLGEQVDAYVEQFTRQLPIGLEISKVNFAPKEVEDKVNQFVSSLVQSMTVVGLVMFIFLGWRTGLIVSLLVPVSMLLTILVMSQIGVGLDQISLAALIIALGMLVDNGIVMSENILVRINQGVSKKTAAIESANELKLPLLTSSLTTSAAFLPIFLAKSTMGEYTGALFVVVTITLLTSWLLSLVMIPLLCVLLLKPTKQVKQQSPTQLAWYANLLTTLIRFRWLTVVAMLVATVFTFHAMKWLPNIFFPPSERAFFKMEVTMPMGTSIEHNQAMVADIEQYLLTLKAKDASDGKPSITVSDVNDEGSNKLGIKNTGIKNQGIKNWSVYVGYGGPRYVLPHSSRTSSPEYSFWIINTHDYRDNPELMQRIESYVNEHHPDAIATTRLIENGAAILNPVEIRLNGLDQDKVFAITQEIKAKLASIDGLKDISDDWGQKTKTIRIVIDQQKAALAGVSNRDIALSLQTSLVGKTLSEFRDGILSIPIVLSNEEREELNVEQILALPIYTPAGDVTLAHIADVDIVWQNAKIYRRNSYKSVTIGAQLGPGYTASEGLNAILPWLEAESGNWPSGVFFELGGEFEKSEKSTGSISENLPLALFVIIGLLVAQFNSFRKPIIILSTIPIAFVGVVAGLLIGKSFFGFMTFLGVISLAGIVINNAIVLLEQVDIEIASGKRAIDALIAAGKRRMKPILLTTLTTVLGMIPLLITGGAMWQTMAIAIVAGLIFSTVLTLIFVPVLYSVFYRVKI</sequence>
<dbReference type="Pfam" id="PF00873">
    <property type="entry name" value="ACR_tran"/>
    <property type="match status" value="2"/>
</dbReference>
<dbReference type="PRINTS" id="PR00702">
    <property type="entry name" value="ACRIFLAVINRP"/>
</dbReference>
<feature type="transmembrane region" description="Helical" evidence="1">
    <location>
        <begin position="432"/>
        <end position="450"/>
    </location>
</feature>
<feature type="transmembrane region" description="Helical" evidence="1">
    <location>
        <begin position="1012"/>
        <end position="1036"/>
    </location>
</feature>
<dbReference type="PANTHER" id="PTHR32063:SF18">
    <property type="entry name" value="CATION EFFLUX SYSTEM PROTEIN"/>
    <property type="match status" value="1"/>
</dbReference>
<dbReference type="GO" id="GO:0042910">
    <property type="term" value="F:xenobiotic transmembrane transporter activity"/>
    <property type="evidence" value="ECO:0007669"/>
    <property type="project" value="TreeGrafter"/>
</dbReference>
<dbReference type="AlphaFoldDB" id="A0AAU8BMV0"/>
<feature type="transmembrane region" description="Helical" evidence="1">
    <location>
        <begin position="910"/>
        <end position="930"/>
    </location>
</feature>
<keyword evidence="1" id="KW-0812">Transmembrane</keyword>
<gene>
    <name evidence="2" type="ORF">PG915_20690</name>
</gene>
<feature type="transmembrane region" description="Helical" evidence="1">
    <location>
        <begin position="936"/>
        <end position="957"/>
    </location>
</feature>
<dbReference type="EMBL" id="CP115921">
    <property type="protein sequence ID" value="XCD17714.1"/>
    <property type="molecule type" value="Genomic_DNA"/>
</dbReference>
<dbReference type="KEGG" id="vck:PG915_20690"/>
<dbReference type="PANTHER" id="PTHR32063">
    <property type="match status" value="1"/>
</dbReference>
<organism evidence="2">
    <name type="scientific">Vibrio chaetopteri</name>
    <dbReference type="NCBI Taxonomy" id="3016528"/>
    <lineage>
        <taxon>Bacteria</taxon>
        <taxon>Pseudomonadati</taxon>
        <taxon>Pseudomonadota</taxon>
        <taxon>Gammaproteobacteria</taxon>
        <taxon>Vibrionales</taxon>
        <taxon>Vibrionaceae</taxon>
        <taxon>Vibrio</taxon>
    </lineage>
</organism>